<dbReference type="Proteomes" id="UP000016930">
    <property type="component" value="Unassembled WGS sequence"/>
</dbReference>
<dbReference type="SUPFAM" id="SSF52047">
    <property type="entry name" value="RNI-like"/>
    <property type="match status" value="1"/>
</dbReference>
<gene>
    <name evidence="1" type="ORF">CERSUDRAFT_117942</name>
</gene>
<name>M2R330_CERS8</name>
<evidence type="ECO:0008006" key="3">
    <source>
        <dbReference type="Google" id="ProtNLM"/>
    </source>
</evidence>
<protein>
    <recommendedName>
        <fullName evidence="3">F-box domain-containing protein</fullName>
    </recommendedName>
</protein>
<proteinExistence type="predicted"/>
<sequence length="347" mass="40750">MSMQFIDTKRPVRLPIEIVETIIENAWCDTIRTQDYFWGLSFDEKTRWSEMCRRMSRAVAKISKKRWKLHRTFSLVCHQWRKVMLRTSSRHIIIESRIDLEQYRATTAIRQNRERPFFHLVASLGFQDFDSHSYSTSYYWEEVFKLILPIVQNCASSRITFTHYVDAFYEFLDPVFALLKQLPHMRTLYLDWSQLFSRNMMFRLPIPWTLPHITYLRLSHYPPCAGIGQCSGALHAEACVSRYLLCGFPHLTHLHLETPIFLKFLRVPVSLEVLILDIPPSPPFTSMLNWNIGAALNRGFFKRVSEGHRRSIVVLTGLEEPSGWLQVQQVCAAHGILLRRNNVYGIN</sequence>
<evidence type="ECO:0000313" key="2">
    <source>
        <dbReference type="Proteomes" id="UP000016930"/>
    </source>
</evidence>
<dbReference type="AlphaFoldDB" id="M2R330"/>
<accession>M2R330</accession>
<evidence type="ECO:0000313" key="1">
    <source>
        <dbReference type="EMBL" id="EMD33321.1"/>
    </source>
</evidence>
<dbReference type="OrthoDB" id="2749557at2759"/>
<dbReference type="EMBL" id="KB445806">
    <property type="protein sequence ID" value="EMD33321.1"/>
    <property type="molecule type" value="Genomic_DNA"/>
</dbReference>
<organism evidence="1 2">
    <name type="scientific">Ceriporiopsis subvermispora (strain B)</name>
    <name type="common">White-rot fungus</name>
    <name type="synonym">Gelatoporia subvermispora</name>
    <dbReference type="NCBI Taxonomy" id="914234"/>
    <lineage>
        <taxon>Eukaryota</taxon>
        <taxon>Fungi</taxon>
        <taxon>Dikarya</taxon>
        <taxon>Basidiomycota</taxon>
        <taxon>Agaricomycotina</taxon>
        <taxon>Agaricomycetes</taxon>
        <taxon>Polyporales</taxon>
        <taxon>Gelatoporiaceae</taxon>
        <taxon>Gelatoporia</taxon>
    </lineage>
</organism>
<reference evidence="1 2" key="1">
    <citation type="journal article" date="2012" name="Proc. Natl. Acad. Sci. U.S.A.">
        <title>Comparative genomics of Ceriporiopsis subvermispora and Phanerochaete chrysosporium provide insight into selective ligninolysis.</title>
        <authorList>
            <person name="Fernandez-Fueyo E."/>
            <person name="Ruiz-Duenas F.J."/>
            <person name="Ferreira P."/>
            <person name="Floudas D."/>
            <person name="Hibbett D.S."/>
            <person name="Canessa P."/>
            <person name="Larrondo L.F."/>
            <person name="James T.Y."/>
            <person name="Seelenfreund D."/>
            <person name="Lobos S."/>
            <person name="Polanco R."/>
            <person name="Tello M."/>
            <person name="Honda Y."/>
            <person name="Watanabe T."/>
            <person name="Watanabe T."/>
            <person name="Ryu J.S."/>
            <person name="Kubicek C.P."/>
            <person name="Schmoll M."/>
            <person name="Gaskell J."/>
            <person name="Hammel K.E."/>
            <person name="St John F.J."/>
            <person name="Vanden Wymelenberg A."/>
            <person name="Sabat G."/>
            <person name="Splinter BonDurant S."/>
            <person name="Syed K."/>
            <person name="Yadav J.S."/>
            <person name="Doddapaneni H."/>
            <person name="Subramanian V."/>
            <person name="Lavin J.L."/>
            <person name="Oguiza J.A."/>
            <person name="Perez G."/>
            <person name="Pisabarro A.G."/>
            <person name="Ramirez L."/>
            <person name="Santoyo F."/>
            <person name="Master E."/>
            <person name="Coutinho P.M."/>
            <person name="Henrissat B."/>
            <person name="Lombard V."/>
            <person name="Magnuson J.K."/>
            <person name="Kuees U."/>
            <person name="Hori C."/>
            <person name="Igarashi K."/>
            <person name="Samejima M."/>
            <person name="Held B.W."/>
            <person name="Barry K.W."/>
            <person name="LaButti K.M."/>
            <person name="Lapidus A."/>
            <person name="Lindquist E.A."/>
            <person name="Lucas S.M."/>
            <person name="Riley R."/>
            <person name="Salamov A.A."/>
            <person name="Hoffmeister D."/>
            <person name="Schwenk D."/>
            <person name="Hadar Y."/>
            <person name="Yarden O."/>
            <person name="de Vries R.P."/>
            <person name="Wiebenga A."/>
            <person name="Stenlid J."/>
            <person name="Eastwood D."/>
            <person name="Grigoriev I.V."/>
            <person name="Berka R.M."/>
            <person name="Blanchette R.A."/>
            <person name="Kersten P."/>
            <person name="Martinez A.T."/>
            <person name="Vicuna R."/>
            <person name="Cullen D."/>
        </authorList>
    </citation>
    <scope>NUCLEOTIDE SEQUENCE [LARGE SCALE GENOMIC DNA]</scope>
    <source>
        <strain evidence="1 2">B</strain>
    </source>
</reference>
<keyword evidence="2" id="KW-1185">Reference proteome</keyword>
<dbReference type="HOGENOM" id="CLU_787606_0_0_1"/>